<dbReference type="Gene3D" id="2.60.120.740">
    <property type="match status" value="1"/>
</dbReference>
<evidence type="ECO:0000313" key="10">
    <source>
        <dbReference type="Proteomes" id="UP000887013"/>
    </source>
</evidence>
<feature type="signal peptide" evidence="6">
    <location>
        <begin position="1"/>
        <end position="28"/>
    </location>
</feature>
<name>A0A8X6NVW8_NEPPI</name>
<evidence type="ECO:0000256" key="3">
    <source>
        <dbReference type="PROSITE-ProRule" id="PRU00302"/>
    </source>
</evidence>
<comment type="caution">
    <text evidence="3">Lacks conserved residue(s) required for the propagation of feature annotation.</text>
</comment>
<evidence type="ECO:0000256" key="1">
    <source>
        <dbReference type="ARBA" id="ARBA00022737"/>
    </source>
</evidence>
<dbReference type="Pfam" id="PF00431">
    <property type="entry name" value="CUB"/>
    <property type="match status" value="1"/>
</dbReference>
<keyword evidence="5" id="KW-1133">Transmembrane helix</keyword>
<protein>
    <submittedName>
        <fullName evidence="9">Uncharacterized protein</fullName>
    </submittedName>
</protein>
<keyword evidence="5" id="KW-0812">Transmembrane</keyword>
<dbReference type="SUPFAM" id="SSF49854">
    <property type="entry name" value="Spermadhesin, CUB domain"/>
    <property type="match status" value="1"/>
</dbReference>
<sequence length="445" mass="49779">MGRGRLSFSFISVLTFGAFVSLLSLASSKEFRREATCYNDVLHLDCGKLSFIAIHEAYFTTEQQENQTCHSPVPEHEYIEDDDAVTESSNYSSCQEDIRISLNRRCSGFKSCNYSYSQQSDKICFNPEGVFIVRFDCVREPNVNRFCNSKITSGEGYIASPGYPQYYPQLGECSWTVSASDGQTIFLKILHLHIREASDVTPTLSDPDAIYAMSIQLMTEQVTRCDDDRLTVMEGIIKRFSVCGEDLDSLKSIEVDAGAGLELRFRTADFLPASGFLAYFKVLGCPTLPPREGSYLVQRNGSAAVYGCENNKVFNDTLESTRFLQCVRDHHWSDTLPPCTVLEETTTSIMTPNISTQKAVANVSISNTQMVMNETILAMFDQNADLVGDIIIPCVLVGVLVFGNIIILIVIFIIRKKHKNEIDEEFEDLSEPKPQATALEEITNE</sequence>
<gene>
    <name evidence="9" type="primary">AVEN_93880_1</name>
    <name evidence="9" type="ORF">NPIL_177821</name>
</gene>
<proteinExistence type="predicted"/>
<feature type="domain" description="CUB" evidence="7">
    <location>
        <begin position="147"/>
        <end position="283"/>
    </location>
</feature>
<evidence type="ECO:0000256" key="2">
    <source>
        <dbReference type="ARBA" id="ARBA00023157"/>
    </source>
</evidence>
<keyword evidence="10" id="KW-1185">Reference proteome</keyword>
<dbReference type="SMART" id="SM00042">
    <property type="entry name" value="CUB"/>
    <property type="match status" value="1"/>
</dbReference>
<feature type="chain" id="PRO_5036465163" evidence="6">
    <location>
        <begin position="29"/>
        <end position="445"/>
    </location>
</feature>
<dbReference type="AlphaFoldDB" id="A0A8X6NVW8"/>
<dbReference type="InterPro" id="IPR000436">
    <property type="entry name" value="Sushi_SCR_CCP_dom"/>
</dbReference>
<evidence type="ECO:0000259" key="8">
    <source>
        <dbReference type="PROSITE" id="PS50923"/>
    </source>
</evidence>
<evidence type="ECO:0000259" key="7">
    <source>
        <dbReference type="PROSITE" id="PS01180"/>
    </source>
</evidence>
<dbReference type="EMBL" id="BMAW01108513">
    <property type="protein sequence ID" value="GFT34436.1"/>
    <property type="molecule type" value="Genomic_DNA"/>
</dbReference>
<feature type="region of interest" description="Disordered" evidence="4">
    <location>
        <begin position="426"/>
        <end position="445"/>
    </location>
</feature>
<evidence type="ECO:0000313" key="9">
    <source>
        <dbReference type="EMBL" id="GFT34436.1"/>
    </source>
</evidence>
<keyword evidence="2" id="KW-1015">Disulfide bond</keyword>
<dbReference type="PANTHER" id="PTHR24251">
    <property type="entry name" value="OVOCHYMASE-RELATED"/>
    <property type="match status" value="1"/>
</dbReference>
<dbReference type="InterPro" id="IPR000859">
    <property type="entry name" value="CUB_dom"/>
</dbReference>
<reference evidence="9" key="1">
    <citation type="submission" date="2020-08" db="EMBL/GenBank/DDBJ databases">
        <title>Multicomponent nature underlies the extraordinary mechanical properties of spider dragline silk.</title>
        <authorList>
            <person name="Kono N."/>
            <person name="Nakamura H."/>
            <person name="Mori M."/>
            <person name="Yoshida Y."/>
            <person name="Ohtoshi R."/>
            <person name="Malay A.D."/>
            <person name="Moran D.A.P."/>
            <person name="Tomita M."/>
            <person name="Numata K."/>
            <person name="Arakawa K."/>
        </authorList>
    </citation>
    <scope>NUCLEOTIDE SEQUENCE</scope>
</reference>
<dbReference type="InterPro" id="IPR035914">
    <property type="entry name" value="Sperma_CUB_dom_sf"/>
</dbReference>
<organism evidence="9 10">
    <name type="scientific">Nephila pilipes</name>
    <name type="common">Giant wood spider</name>
    <name type="synonym">Nephila maculata</name>
    <dbReference type="NCBI Taxonomy" id="299642"/>
    <lineage>
        <taxon>Eukaryota</taxon>
        <taxon>Metazoa</taxon>
        <taxon>Ecdysozoa</taxon>
        <taxon>Arthropoda</taxon>
        <taxon>Chelicerata</taxon>
        <taxon>Arachnida</taxon>
        <taxon>Araneae</taxon>
        <taxon>Araneomorphae</taxon>
        <taxon>Entelegynae</taxon>
        <taxon>Araneoidea</taxon>
        <taxon>Nephilidae</taxon>
        <taxon>Nephila</taxon>
    </lineage>
</organism>
<keyword evidence="5" id="KW-0472">Membrane</keyword>
<dbReference type="InterPro" id="IPR043159">
    <property type="entry name" value="Lectin_gal-bd_sf"/>
</dbReference>
<keyword evidence="1" id="KW-0677">Repeat</keyword>
<dbReference type="PANTHER" id="PTHR24251:SF30">
    <property type="entry name" value="MEMBRANE FRIZZLED-RELATED PROTEIN"/>
    <property type="match status" value="1"/>
</dbReference>
<dbReference type="Gene3D" id="2.60.120.290">
    <property type="entry name" value="Spermadhesin, CUB domain"/>
    <property type="match status" value="1"/>
</dbReference>
<feature type="domain" description="Sushi" evidence="8">
    <location>
        <begin position="283"/>
        <end position="341"/>
    </location>
</feature>
<comment type="caution">
    <text evidence="9">The sequence shown here is derived from an EMBL/GenBank/DDBJ whole genome shotgun (WGS) entry which is preliminary data.</text>
</comment>
<evidence type="ECO:0000256" key="4">
    <source>
        <dbReference type="SAM" id="MobiDB-lite"/>
    </source>
</evidence>
<accession>A0A8X6NVW8</accession>
<feature type="transmembrane region" description="Helical" evidence="5">
    <location>
        <begin position="390"/>
        <end position="414"/>
    </location>
</feature>
<dbReference type="PROSITE" id="PS50923">
    <property type="entry name" value="SUSHI"/>
    <property type="match status" value="1"/>
</dbReference>
<dbReference type="OrthoDB" id="6431754at2759"/>
<evidence type="ECO:0000256" key="5">
    <source>
        <dbReference type="SAM" id="Phobius"/>
    </source>
</evidence>
<keyword evidence="6" id="KW-0732">Signal</keyword>
<dbReference type="PROSITE" id="PS01180">
    <property type="entry name" value="CUB"/>
    <property type="match status" value="1"/>
</dbReference>
<dbReference type="Proteomes" id="UP000887013">
    <property type="component" value="Unassembled WGS sequence"/>
</dbReference>
<evidence type="ECO:0000256" key="6">
    <source>
        <dbReference type="SAM" id="SignalP"/>
    </source>
</evidence>
<dbReference type="CDD" id="cd00041">
    <property type="entry name" value="CUB"/>
    <property type="match status" value="1"/>
</dbReference>
<keyword evidence="3" id="KW-0768">Sushi</keyword>